<feature type="transmembrane region" description="Helical" evidence="2">
    <location>
        <begin position="44"/>
        <end position="66"/>
    </location>
</feature>
<dbReference type="InterPro" id="IPR011701">
    <property type="entry name" value="MFS"/>
</dbReference>
<organism evidence="3 4">
    <name type="scientific">Marvinbryantia formatexigens DSM 14469</name>
    <dbReference type="NCBI Taxonomy" id="478749"/>
    <lineage>
        <taxon>Bacteria</taxon>
        <taxon>Bacillati</taxon>
        <taxon>Bacillota</taxon>
        <taxon>Clostridia</taxon>
        <taxon>Lachnospirales</taxon>
        <taxon>Lachnospiraceae</taxon>
        <taxon>Marvinbryantia</taxon>
    </lineage>
</organism>
<keyword evidence="2" id="KW-0472">Membrane</keyword>
<feature type="transmembrane region" description="Helical" evidence="2">
    <location>
        <begin position="105"/>
        <end position="122"/>
    </location>
</feature>
<feature type="transmembrane region" description="Helical" evidence="2">
    <location>
        <begin position="320"/>
        <end position="341"/>
    </location>
</feature>
<feature type="transmembrane region" description="Helical" evidence="2">
    <location>
        <begin position="260"/>
        <end position="278"/>
    </location>
</feature>
<dbReference type="InterPro" id="IPR053160">
    <property type="entry name" value="MFS_DHA3_Transporter"/>
</dbReference>
<dbReference type="eggNOG" id="COG2814">
    <property type="taxonomic scope" value="Bacteria"/>
</dbReference>
<keyword evidence="2" id="KW-0812">Transmembrane</keyword>
<accession>C6LLP0</accession>
<evidence type="ECO:0000313" key="3">
    <source>
        <dbReference type="EMBL" id="EET58431.1"/>
    </source>
</evidence>
<feature type="transmembrane region" description="Helical" evidence="2">
    <location>
        <begin position="128"/>
        <end position="152"/>
    </location>
</feature>
<gene>
    <name evidence="3" type="ORF">BRYFOR_09588</name>
</gene>
<dbReference type="Pfam" id="PF07690">
    <property type="entry name" value="MFS_1"/>
    <property type="match status" value="1"/>
</dbReference>
<dbReference type="Proteomes" id="UP000005561">
    <property type="component" value="Unassembled WGS sequence"/>
</dbReference>
<name>C6LLP0_9FIRM</name>
<feature type="transmembrane region" description="Helical" evidence="2">
    <location>
        <begin position="72"/>
        <end position="93"/>
    </location>
</feature>
<dbReference type="Gene3D" id="1.20.1250.20">
    <property type="entry name" value="MFS general substrate transporter like domains"/>
    <property type="match status" value="1"/>
</dbReference>
<comment type="subcellular location">
    <subcellularLocation>
        <location evidence="1">Cell membrane</location>
        <topology evidence="1">Multi-pass membrane protein</topology>
    </subcellularLocation>
</comment>
<protein>
    <submittedName>
        <fullName evidence="3">Transporter, major facilitator family protein</fullName>
    </submittedName>
</protein>
<evidence type="ECO:0000256" key="2">
    <source>
        <dbReference type="SAM" id="Phobius"/>
    </source>
</evidence>
<dbReference type="PANTHER" id="PTHR23530:SF1">
    <property type="entry name" value="PERMEASE, MAJOR FACILITATOR SUPERFAMILY-RELATED"/>
    <property type="match status" value="1"/>
</dbReference>
<dbReference type="EMBL" id="ACCL02000032">
    <property type="protein sequence ID" value="EET58431.1"/>
    <property type="molecule type" value="Genomic_DNA"/>
</dbReference>
<dbReference type="CDD" id="cd06174">
    <property type="entry name" value="MFS"/>
    <property type="match status" value="1"/>
</dbReference>
<dbReference type="SUPFAM" id="SSF103473">
    <property type="entry name" value="MFS general substrate transporter"/>
    <property type="match status" value="1"/>
</dbReference>
<dbReference type="GO" id="GO:0022857">
    <property type="term" value="F:transmembrane transporter activity"/>
    <property type="evidence" value="ECO:0007669"/>
    <property type="project" value="InterPro"/>
</dbReference>
<dbReference type="AlphaFoldDB" id="C6LLP0"/>
<evidence type="ECO:0000256" key="1">
    <source>
        <dbReference type="ARBA" id="ARBA00004651"/>
    </source>
</evidence>
<proteinExistence type="predicted"/>
<feature type="transmembrane region" description="Helical" evidence="2">
    <location>
        <begin position="402"/>
        <end position="426"/>
    </location>
</feature>
<evidence type="ECO:0000313" key="4">
    <source>
        <dbReference type="Proteomes" id="UP000005561"/>
    </source>
</evidence>
<feature type="transmembrane region" description="Helical" evidence="2">
    <location>
        <begin position="290"/>
        <end position="308"/>
    </location>
</feature>
<sequence>MSKSCVQNSQGVFMCARTAVITHGILYFTQREIKTMNIKKQTGLLYLYEAIICFRMVDVVWVIFLLGRGYSLAEVGIAEGIFHVTSMIFEIPSGMAADLCGRKRTLVLSGIMGMLSCIFMMLDGFRGWIYVGMIFSALSLNLASGTEEALLYDSLLEAGCAQRYGQVRSRSSVIGRISSALSCMASPVAIAAGFRYTYLGSALLDLGSALAALGMSEPQVTEEQKNRRAYTLKENRKRLIKHVQTTLIFIREHPKIMGKLFANGALGCPCFLIMMYLQEHLVNCGWPQEFIGIPMLLIPLAGALGAWLASRNKKPLFKMVILLGLLSGAGICLTGSSVLWLSLTGACIVRVCEGFAEIAVSEDVNRQFTSDQRATLVSVDSMIYSMLMVVASPVTGFLGSRYGVQAIFVVMGVILLTAVCVLGWLYRRKNKCHR</sequence>
<dbReference type="STRING" id="168384.SAMN05660368_00236"/>
<keyword evidence="4" id="KW-1185">Reference proteome</keyword>
<dbReference type="GO" id="GO:0005886">
    <property type="term" value="C:plasma membrane"/>
    <property type="evidence" value="ECO:0007669"/>
    <property type="project" value="UniProtKB-SubCell"/>
</dbReference>
<keyword evidence="2" id="KW-1133">Transmembrane helix</keyword>
<reference evidence="3" key="1">
    <citation type="submission" date="2009-07" db="EMBL/GenBank/DDBJ databases">
        <authorList>
            <person name="Weinstock G."/>
            <person name="Sodergren E."/>
            <person name="Clifton S."/>
            <person name="Fulton L."/>
            <person name="Fulton B."/>
            <person name="Courtney L."/>
            <person name="Fronick C."/>
            <person name="Harrison M."/>
            <person name="Strong C."/>
            <person name="Farmer C."/>
            <person name="Delahaunty K."/>
            <person name="Markovic C."/>
            <person name="Hall O."/>
            <person name="Minx P."/>
            <person name="Tomlinson C."/>
            <person name="Mitreva M."/>
            <person name="Nelson J."/>
            <person name="Hou S."/>
            <person name="Wollam A."/>
            <person name="Pepin K.H."/>
            <person name="Johnson M."/>
            <person name="Bhonagiri V."/>
            <person name="Nash W.E."/>
            <person name="Warren W."/>
            <person name="Chinwalla A."/>
            <person name="Mardis E.R."/>
            <person name="Wilson R.K."/>
        </authorList>
    </citation>
    <scope>NUCLEOTIDE SEQUENCE [LARGE SCALE GENOMIC DNA]</scope>
    <source>
        <strain evidence="3">DSM 14469</strain>
    </source>
</reference>
<feature type="transmembrane region" description="Helical" evidence="2">
    <location>
        <begin position="173"/>
        <end position="192"/>
    </location>
</feature>
<dbReference type="PANTHER" id="PTHR23530">
    <property type="entry name" value="TRANSPORT PROTEIN-RELATED"/>
    <property type="match status" value="1"/>
</dbReference>
<comment type="caution">
    <text evidence="3">The sequence shown here is derived from an EMBL/GenBank/DDBJ whole genome shotgun (WGS) entry which is preliminary data.</text>
</comment>
<dbReference type="InterPro" id="IPR036259">
    <property type="entry name" value="MFS_trans_sf"/>
</dbReference>